<dbReference type="PATRIC" id="fig|1184267.3.peg.2213"/>
<dbReference type="HOGENOM" id="CLU_065913_1_0_7"/>
<accession>M4VAG9</accession>
<dbReference type="AlphaFoldDB" id="M4VAG9"/>
<dbReference type="eggNOG" id="COG3496">
    <property type="taxonomic scope" value="Bacteria"/>
</dbReference>
<dbReference type="OrthoDB" id="9778801at2"/>
<dbReference type="InterPro" id="IPR010775">
    <property type="entry name" value="DUF1365"/>
</dbReference>
<name>M4VAG9_9BACT</name>
<dbReference type="PANTHER" id="PTHR33973:SF4">
    <property type="entry name" value="OS07G0153300 PROTEIN"/>
    <property type="match status" value="1"/>
</dbReference>
<dbReference type="KEGG" id="bex:A11Q_2186"/>
<dbReference type="RefSeq" id="WP_015470892.1">
    <property type="nucleotide sequence ID" value="NC_020813.1"/>
</dbReference>
<sequence length="258" mass="31008">MSSVQEQIFFLESLVYHSRQETQPNSFQYPVLNILFDVTREAELKQKLKHQFGWLLSFKSSDYLSLDKKSPQSLAEEIHQFVKSRFDYEAESVYLQTLPRMWGYVFNPVSFWYFFRGQKLDAVLCEVNNTFGEKHYYWLHQQGADLNKEKLKAQKEFHVSPFFDVQGIYEFCFVLDKQRISSHIKLLQHDGKLRLNTWIKGEKKSLESLSRLQLLLRYGWMTPLVVLRIHYQALRLWFKKVQFYTKPQKPQNEVTRNK</sequence>
<dbReference type="STRING" id="1184267.A11Q_2186"/>
<protein>
    <recommendedName>
        <fullName evidence="3">DUF1365 domain-containing protein</fullName>
    </recommendedName>
</protein>
<evidence type="ECO:0000313" key="1">
    <source>
        <dbReference type="EMBL" id="AGH96402.1"/>
    </source>
</evidence>
<dbReference type="Proteomes" id="UP000012040">
    <property type="component" value="Chromosome"/>
</dbReference>
<dbReference type="EMBL" id="CP003537">
    <property type="protein sequence ID" value="AGH96402.1"/>
    <property type="molecule type" value="Genomic_DNA"/>
</dbReference>
<dbReference type="PANTHER" id="PTHR33973">
    <property type="entry name" value="OS07G0153300 PROTEIN"/>
    <property type="match status" value="1"/>
</dbReference>
<evidence type="ECO:0000313" key="2">
    <source>
        <dbReference type="Proteomes" id="UP000012040"/>
    </source>
</evidence>
<evidence type="ECO:0008006" key="3">
    <source>
        <dbReference type="Google" id="ProtNLM"/>
    </source>
</evidence>
<gene>
    <name evidence="1" type="ORF">A11Q_2186</name>
</gene>
<keyword evidence="2" id="KW-1185">Reference proteome</keyword>
<reference evidence="1 2" key="1">
    <citation type="journal article" date="2013" name="ISME J.">
        <title>By their genes ye shall know them: genomic signatures of predatory bacteria.</title>
        <authorList>
            <person name="Pasternak Z."/>
            <person name="Pietrokovski S."/>
            <person name="Rotem O."/>
            <person name="Gophna U."/>
            <person name="Lurie-Weinberger M.N."/>
            <person name="Jurkevitch E."/>
        </authorList>
    </citation>
    <scope>NUCLEOTIDE SEQUENCE [LARGE SCALE GENOMIC DNA]</scope>
    <source>
        <strain evidence="1 2">JSS</strain>
    </source>
</reference>
<organism evidence="1 2">
    <name type="scientific">Pseudobdellovibrio exovorus JSS</name>
    <dbReference type="NCBI Taxonomy" id="1184267"/>
    <lineage>
        <taxon>Bacteria</taxon>
        <taxon>Pseudomonadati</taxon>
        <taxon>Bdellovibrionota</taxon>
        <taxon>Bdellovibrionia</taxon>
        <taxon>Bdellovibrionales</taxon>
        <taxon>Pseudobdellovibrionaceae</taxon>
        <taxon>Pseudobdellovibrio</taxon>
    </lineage>
</organism>
<dbReference type="Pfam" id="PF07103">
    <property type="entry name" value="DUF1365"/>
    <property type="match status" value="1"/>
</dbReference>
<proteinExistence type="predicted"/>